<dbReference type="PATRIC" id="fig|1197174.4.peg.211"/>
<name>J1Q663_9ALTE</name>
<reference evidence="2 3" key="1">
    <citation type="journal article" date="2012" name="J. Bacteriol.">
        <title>Genome Sequence of Pectin-Degrading Alishewanella aestuarii Strain B11T, Isolated from Tidal Flat Sediment.</title>
        <authorList>
            <person name="Jung J."/>
            <person name="Choi S."/>
            <person name="Chun J."/>
            <person name="Park W."/>
        </authorList>
    </citation>
    <scope>NUCLEOTIDE SEQUENCE [LARGE SCALE GENOMIC DNA]</scope>
    <source>
        <strain evidence="2 3">B11</strain>
    </source>
</reference>
<keyword evidence="1" id="KW-1133">Transmembrane helix</keyword>
<dbReference type="Proteomes" id="UP000012043">
    <property type="component" value="Unassembled WGS sequence"/>
</dbReference>
<proteinExistence type="predicted"/>
<accession>J1Q663</accession>
<dbReference type="EMBL" id="ALAB01000002">
    <property type="protein sequence ID" value="EJI86668.1"/>
    <property type="molecule type" value="Genomic_DNA"/>
</dbReference>
<keyword evidence="3" id="KW-1185">Reference proteome</keyword>
<evidence type="ECO:0000256" key="1">
    <source>
        <dbReference type="SAM" id="Phobius"/>
    </source>
</evidence>
<feature type="transmembrane region" description="Helical" evidence="1">
    <location>
        <begin position="50"/>
        <end position="69"/>
    </location>
</feature>
<protein>
    <submittedName>
        <fullName evidence="2">Uncharacterized protein</fullName>
    </submittedName>
</protein>
<evidence type="ECO:0000313" key="3">
    <source>
        <dbReference type="Proteomes" id="UP000012043"/>
    </source>
</evidence>
<evidence type="ECO:0000313" key="2">
    <source>
        <dbReference type="EMBL" id="EJI86668.1"/>
    </source>
</evidence>
<comment type="caution">
    <text evidence="2">The sequence shown here is derived from an EMBL/GenBank/DDBJ whole genome shotgun (WGS) entry which is preliminary data.</text>
</comment>
<keyword evidence="1" id="KW-0472">Membrane</keyword>
<gene>
    <name evidence="2" type="ORF">AEST_02140</name>
</gene>
<dbReference type="AlphaFoldDB" id="J1Q663"/>
<feature type="transmembrane region" description="Helical" evidence="1">
    <location>
        <begin position="16"/>
        <end position="38"/>
    </location>
</feature>
<dbReference type="RefSeq" id="WP_008606408.1">
    <property type="nucleotide sequence ID" value="NZ_ALAB01000002.1"/>
</dbReference>
<sequence>MPAQSYKEQQSFRYTWGYWICLTIALFFVYGCWQQLILQQPYGDKPAPDLLLVLLTLLLLSLVTVLHFSSLQLRLEQDSLAVRFTPFFWRWRQHQWHEIQSCEVVTYSPLAEYGGWGIRGSKRNRCYNVSGNQGLRIRLKNGASLLIGTQQAQPLQSWLDTFLQAKAAETTRA</sequence>
<organism evidence="2 3">
    <name type="scientific">Alishewanella aestuarii B11</name>
    <dbReference type="NCBI Taxonomy" id="1197174"/>
    <lineage>
        <taxon>Bacteria</taxon>
        <taxon>Pseudomonadati</taxon>
        <taxon>Pseudomonadota</taxon>
        <taxon>Gammaproteobacteria</taxon>
        <taxon>Alteromonadales</taxon>
        <taxon>Alteromonadaceae</taxon>
        <taxon>Alishewanella</taxon>
    </lineage>
</organism>
<keyword evidence="1" id="KW-0812">Transmembrane</keyword>
<dbReference type="PROSITE" id="PS51257">
    <property type="entry name" value="PROKAR_LIPOPROTEIN"/>
    <property type="match status" value="1"/>
</dbReference>